<dbReference type="PROSITE" id="PS51918">
    <property type="entry name" value="RADICAL_SAM"/>
    <property type="match status" value="1"/>
</dbReference>
<dbReference type="NCBIfam" id="TIGR04295">
    <property type="entry name" value="B12_rSAM_oligo"/>
    <property type="match status" value="1"/>
</dbReference>
<evidence type="ECO:0000256" key="2">
    <source>
        <dbReference type="ARBA" id="ARBA00022691"/>
    </source>
</evidence>
<name>A0ABX2T4T3_9PROT</name>
<organism evidence="7 8">
    <name type="scientific">Azospirillum oleiclasticum</name>
    <dbReference type="NCBI Taxonomy" id="2735135"/>
    <lineage>
        <taxon>Bacteria</taxon>
        <taxon>Pseudomonadati</taxon>
        <taxon>Pseudomonadota</taxon>
        <taxon>Alphaproteobacteria</taxon>
        <taxon>Rhodospirillales</taxon>
        <taxon>Azospirillaceae</taxon>
        <taxon>Azospirillum</taxon>
    </lineage>
</organism>
<dbReference type="EMBL" id="JABFDB010000002">
    <property type="protein sequence ID" value="NYZ19273.1"/>
    <property type="molecule type" value="Genomic_DNA"/>
</dbReference>
<dbReference type="InterPro" id="IPR058240">
    <property type="entry name" value="rSAM_sf"/>
</dbReference>
<dbReference type="Gene3D" id="3.40.50.280">
    <property type="entry name" value="Cobalamin-binding domain"/>
    <property type="match status" value="1"/>
</dbReference>
<dbReference type="PANTHER" id="PTHR43409:SF7">
    <property type="entry name" value="BLL1977 PROTEIN"/>
    <property type="match status" value="1"/>
</dbReference>
<comment type="cofactor">
    <cofactor evidence="1">
        <name>[4Fe-4S] cluster</name>
        <dbReference type="ChEBI" id="CHEBI:49883"/>
    </cofactor>
</comment>
<dbReference type="SFLD" id="SFLDG01082">
    <property type="entry name" value="B12-binding_domain_containing"/>
    <property type="match status" value="1"/>
</dbReference>
<reference evidence="7 8" key="1">
    <citation type="submission" date="2020-05" db="EMBL/GenBank/DDBJ databases">
        <title>Azospirillum oleiclasticum sp. nov, a nitrogen-fixing and heavy crude oil-emulsifying bacterium isolated from the crude oil of Yumen Oilfield.</title>
        <authorList>
            <person name="Wu D."/>
            <person name="Cai M."/>
            <person name="Zhang X."/>
        </authorList>
    </citation>
    <scope>NUCLEOTIDE SEQUENCE [LARGE SCALE GENOMIC DNA]</scope>
    <source>
        <strain evidence="7 8">ROY-1-1-2</strain>
    </source>
</reference>
<evidence type="ECO:0000256" key="5">
    <source>
        <dbReference type="ARBA" id="ARBA00023014"/>
    </source>
</evidence>
<keyword evidence="8" id="KW-1185">Reference proteome</keyword>
<evidence type="ECO:0000256" key="3">
    <source>
        <dbReference type="ARBA" id="ARBA00022723"/>
    </source>
</evidence>
<dbReference type="SUPFAM" id="SSF102114">
    <property type="entry name" value="Radical SAM enzymes"/>
    <property type="match status" value="1"/>
</dbReference>
<dbReference type="InterPro" id="IPR006638">
    <property type="entry name" value="Elp3/MiaA/NifB-like_rSAM"/>
</dbReference>
<dbReference type="RefSeq" id="WP_180281036.1">
    <property type="nucleotide sequence ID" value="NZ_JABFDB010000002.1"/>
</dbReference>
<dbReference type="InterPro" id="IPR027559">
    <property type="entry name" value="B12_rSAM_oligo"/>
</dbReference>
<dbReference type="InterPro" id="IPR007197">
    <property type="entry name" value="rSAM"/>
</dbReference>
<feature type="domain" description="Radical SAM core" evidence="6">
    <location>
        <begin position="200"/>
        <end position="422"/>
    </location>
</feature>
<keyword evidence="5" id="KW-0411">Iron-sulfur</keyword>
<dbReference type="PANTHER" id="PTHR43409">
    <property type="entry name" value="ANAEROBIC MAGNESIUM-PROTOPORPHYRIN IX MONOMETHYL ESTER CYCLASE-RELATED"/>
    <property type="match status" value="1"/>
</dbReference>
<dbReference type="InterPro" id="IPR051198">
    <property type="entry name" value="BchE-like"/>
</dbReference>
<sequence>MRVALVNPPWSFDGSIYFGCRDPHLPLEFGYAKALLELAGHEAAILDAQLLGWSMAELTARVAAFAPDMTVVTTAPSYLFWRCAPPELRVPMATVEALRGAGGLMVGVGPHGSTTPRTALRKLGVDAVVMGECEEVIVRLAGEEDWSALPHVCTWDPHGEGGIRVNGGPAAAAFTDLPALRWPTDWVARHRHQHHRFDAPATGPGAEMEASRGCPFTCTFCAKENFRDAYRKRPVPVLIRELDGLIAQGVEYVYFIDEIFLPNEPLLIALAERPVKFGVQTRLDLWKPAQIDLLGRAGCVSIEAGVESLTVAGRAALDKKCRLGTDELSERLILAKRVVPFVQANLILTSDDDPDEVARWRALMAEHGVWSNDPVPLFPYPGSPDYRRRWGLPDDDAWERAVDDYLVRFDHFCDIQDQRPRRLQELEARTPLRAAE</sequence>
<dbReference type="CDD" id="cd01335">
    <property type="entry name" value="Radical_SAM"/>
    <property type="match status" value="1"/>
</dbReference>
<keyword evidence="4" id="KW-0408">Iron</keyword>
<dbReference type="Gene3D" id="3.80.30.20">
    <property type="entry name" value="tm_1862 like domain"/>
    <property type="match status" value="1"/>
</dbReference>
<evidence type="ECO:0000256" key="1">
    <source>
        <dbReference type="ARBA" id="ARBA00001966"/>
    </source>
</evidence>
<gene>
    <name evidence="7" type="ORF">HND93_06080</name>
</gene>
<dbReference type="SMART" id="SM00729">
    <property type="entry name" value="Elp3"/>
    <property type="match status" value="1"/>
</dbReference>
<dbReference type="Pfam" id="PF04055">
    <property type="entry name" value="Radical_SAM"/>
    <property type="match status" value="1"/>
</dbReference>
<protein>
    <submittedName>
        <fullName evidence="7">TIGR04295 family B12-binding domain-containing radical SAM protein</fullName>
    </submittedName>
</protein>
<dbReference type="SFLD" id="SFLDS00029">
    <property type="entry name" value="Radical_SAM"/>
    <property type="match status" value="1"/>
</dbReference>
<evidence type="ECO:0000313" key="8">
    <source>
        <dbReference type="Proteomes" id="UP000584642"/>
    </source>
</evidence>
<keyword evidence="2" id="KW-0949">S-adenosyl-L-methionine</keyword>
<evidence type="ECO:0000256" key="4">
    <source>
        <dbReference type="ARBA" id="ARBA00023004"/>
    </source>
</evidence>
<comment type="caution">
    <text evidence="7">The sequence shown here is derived from an EMBL/GenBank/DDBJ whole genome shotgun (WGS) entry which is preliminary data.</text>
</comment>
<proteinExistence type="predicted"/>
<dbReference type="InterPro" id="IPR023404">
    <property type="entry name" value="rSAM_horseshoe"/>
</dbReference>
<accession>A0ABX2T4T3</accession>
<dbReference type="Proteomes" id="UP000584642">
    <property type="component" value="Unassembled WGS sequence"/>
</dbReference>
<evidence type="ECO:0000313" key="7">
    <source>
        <dbReference type="EMBL" id="NYZ19273.1"/>
    </source>
</evidence>
<evidence type="ECO:0000259" key="6">
    <source>
        <dbReference type="PROSITE" id="PS51918"/>
    </source>
</evidence>
<keyword evidence="3" id="KW-0479">Metal-binding</keyword>